<dbReference type="PANTHER" id="PTHR34227:SF1">
    <property type="entry name" value="DIMETHYL SULFOXIDE REDUCTASE CHAPERONE-RELATED"/>
    <property type="match status" value="1"/>
</dbReference>
<dbReference type="InterPro" id="IPR020945">
    <property type="entry name" value="DMSO/NO3_reduct_chaperone"/>
</dbReference>
<dbReference type="RefSeq" id="WP_114615796.1">
    <property type="nucleotide sequence ID" value="NZ_PPTO01000010.1"/>
</dbReference>
<gene>
    <name evidence="2" type="ORF">C1881_06950</name>
</gene>
<protein>
    <submittedName>
        <fullName evidence="2">Molecular chaperone TorD</fullName>
    </submittedName>
</protein>
<evidence type="ECO:0000256" key="1">
    <source>
        <dbReference type="ARBA" id="ARBA00023186"/>
    </source>
</evidence>
<sequence>MQTFSNDDWRSASELYAFLGNSLLDPMNRTEAVGLDVEFWIAISRMFNGSLESEATALASWANGHEHESREHVVRDVSVEFTHLFVGPPKPAAAPWESAYGNVESHVGFGAATHEMRGIMRDMGLSLQNESNQYEDHIGIELLIASEMCRRIADGMSCGVACSVVEEIDATPQRSDSNDGDVMDARRFAEYAIEHPLRWIGKMRARVSAEAPDGYFVRMLGLAEAALSWHVRQIEK</sequence>
<dbReference type="Proteomes" id="UP000253975">
    <property type="component" value="Unassembled WGS sequence"/>
</dbReference>
<dbReference type="InterPro" id="IPR036411">
    <property type="entry name" value="TorD-like_sf"/>
</dbReference>
<reference evidence="2 3" key="1">
    <citation type="journal article" date="2018" name="Elife">
        <title>Discovery and characterization of a prevalent human gut bacterial enzyme sufficient for the inactivation of a family of plant toxins.</title>
        <authorList>
            <person name="Koppel N."/>
            <person name="Bisanz J.E."/>
            <person name="Pandelia M.E."/>
            <person name="Turnbaugh P.J."/>
            <person name="Balskus E.P."/>
        </authorList>
    </citation>
    <scope>NUCLEOTIDE SEQUENCE [LARGE SCALE GENOMIC DNA]</scope>
    <source>
        <strain evidence="2 3">OB21 GAM31</strain>
    </source>
</reference>
<keyword evidence="1" id="KW-0143">Chaperone</keyword>
<evidence type="ECO:0000313" key="2">
    <source>
        <dbReference type="EMBL" id="RDB57993.1"/>
    </source>
</evidence>
<evidence type="ECO:0000313" key="3">
    <source>
        <dbReference type="Proteomes" id="UP000253975"/>
    </source>
</evidence>
<dbReference type="Pfam" id="PF02613">
    <property type="entry name" value="Nitrate_red_del"/>
    <property type="match status" value="1"/>
</dbReference>
<dbReference type="EMBL" id="PPTO01000010">
    <property type="protein sequence ID" value="RDB57993.1"/>
    <property type="molecule type" value="Genomic_DNA"/>
</dbReference>
<organism evidence="2 3">
    <name type="scientific">Slackia isoflavoniconvertens</name>
    <dbReference type="NCBI Taxonomy" id="572010"/>
    <lineage>
        <taxon>Bacteria</taxon>
        <taxon>Bacillati</taxon>
        <taxon>Actinomycetota</taxon>
        <taxon>Coriobacteriia</taxon>
        <taxon>Eggerthellales</taxon>
        <taxon>Eggerthellaceae</taxon>
        <taxon>Slackia</taxon>
    </lineage>
</organism>
<proteinExistence type="predicted"/>
<comment type="caution">
    <text evidence="2">The sequence shown here is derived from an EMBL/GenBank/DDBJ whole genome shotgun (WGS) entry which is preliminary data.</text>
</comment>
<dbReference type="PANTHER" id="PTHR34227">
    <property type="entry name" value="CHAPERONE PROTEIN YCDY"/>
    <property type="match status" value="1"/>
</dbReference>
<accession>A0A369LEB7</accession>
<dbReference type="SUPFAM" id="SSF89155">
    <property type="entry name" value="TorD-like"/>
    <property type="match status" value="1"/>
</dbReference>
<name>A0A369LEB7_9ACTN</name>
<dbReference type="AlphaFoldDB" id="A0A369LEB7"/>
<dbReference type="Gene3D" id="1.10.3480.10">
    <property type="entry name" value="TorD-like"/>
    <property type="match status" value="1"/>
</dbReference>
<dbReference type="InterPro" id="IPR050289">
    <property type="entry name" value="TorD/DmsD_chaperones"/>
</dbReference>